<keyword evidence="3" id="KW-1185">Reference proteome</keyword>
<proteinExistence type="predicted"/>
<keyword evidence="1" id="KW-1133">Transmembrane helix</keyword>
<dbReference type="EMBL" id="QUMO01000001">
    <property type="protein sequence ID" value="REF89381.1"/>
    <property type="molecule type" value="Genomic_DNA"/>
</dbReference>
<dbReference type="Proteomes" id="UP000256900">
    <property type="component" value="Unassembled WGS sequence"/>
</dbReference>
<reference evidence="2 3" key="1">
    <citation type="submission" date="2018-08" db="EMBL/GenBank/DDBJ databases">
        <title>Genomic Encyclopedia of Type Strains, Phase IV (KMG-IV): sequencing the most valuable type-strain genomes for metagenomic binning, comparative biology and taxonomic classification.</title>
        <authorList>
            <person name="Goeker M."/>
        </authorList>
    </citation>
    <scope>NUCLEOTIDE SEQUENCE [LARGE SCALE GENOMIC DNA]</scope>
    <source>
        <strain evidence="2 3">BW863</strain>
    </source>
</reference>
<organism evidence="2 3">
    <name type="scientific">Methylovirgula ligni</name>
    <dbReference type="NCBI Taxonomy" id="569860"/>
    <lineage>
        <taxon>Bacteria</taxon>
        <taxon>Pseudomonadati</taxon>
        <taxon>Pseudomonadota</taxon>
        <taxon>Alphaproteobacteria</taxon>
        <taxon>Hyphomicrobiales</taxon>
        <taxon>Beijerinckiaceae</taxon>
        <taxon>Methylovirgula</taxon>
    </lineage>
</organism>
<comment type="caution">
    <text evidence="2">The sequence shown here is derived from an EMBL/GenBank/DDBJ whole genome shotgun (WGS) entry which is preliminary data.</text>
</comment>
<evidence type="ECO:0000313" key="3">
    <source>
        <dbReference type="Proteomes" id="UP000256900"/>
    </source>
</evidence>
<keyword evidence="1" id="KW-0472">Membrane</keyword>
<sequence length="74" mass="8110">MPTGRQYFSAYFDLNIGKFSDSPGSSGLPSLFRFIFTIAVLAGLVYLGMLALVTFVTPEPHEIVQTLPASRLNK</sequence>
<keyword evidence="1" id="KW-0812">Transmembrane</keyword>
<protein>
    <submittedName>
        <fullName evidence="2">Uncharacterized protein</fullName>
    </submittedName>
</protein>
<dbReference type="AlphaFoldDB" id="A0A3D9Z2Q3"/>
<name>A0A3D9Z2Q3_9HYPH</name>
<evidence type="ECO:0000256" key="1">
    <source>
        <dbReference type="SAM" id="Phobius"/>
    </source>
</evidence>
<evidence type="ECO:0000313" key="2">
    <source>
        <dbReference type="EMBL" id="REF89381.1"/>
    </source>
</evidence>
<feature type="transmembrane region" description="Helical" evidence="1">
    <location>
        <begin position="31"/>
        <end position="56"/>
    </location>
</feature>
<gene>
    <name evidence="2" type="ORF">DES32_0602</name>
</gene>
<accession>A0A3D9Z2Q3</accession>